<name>A0AAJ1QX12_9FLAO</name>
<dbReference type="Proteomes" id="UP001228636">
    <property type="component" value="Unassembled WGS sequence"/>
</dbReference>
<protein>
    <submittedName>
        <fullName evidence="1">Uncharacterized protein</fullName>
    </submittedName>
</protein>
<sequence>MKQSLLIIFNLIYLTGYCQYPFEESPKPVYEEFNDWKLYDLTETKQQTDYTITIDDFFETEALTIQLTSYTGDDDQASSISIFRSKTQIQKISEDMFFSTLNIFEPIRITDFNADNLKDIKILIPYMGNGIAALNVRVIYLIQGKNKKFSKISYDDMMDGNREERDFNKDGIFETITMKLDNYENNNYWTFDIFEFTELGLTNANEKNNYPIMTQYLNKKNFKITNKISHSKMKTYALKQPKEYNWQK</sequence>
<evidence type="ECO:0000313" key="1">
    <source>
        <dbReference type="EMBL" id="MDN3619607.1"/>
    </source>
</evidence>
<evidence type="ECO:0000313" key="2">
    <source>
        <dbReference type="Proteomes" id="UP001228636"/>
    </source>
</evidence>
<dbReference type="AlphaFoldDB" id="A0AAJ1QX12"/>
<proteinExistence type="predicted"/>
<comment type="caution">
    <text evidence="1">The sequence shown here is derived from an EMBL/GenBank/DDBJ whole genome shotgun (WGS) entry which is preliminary data.</text>
</comment>
<gene>
    <name evidence="1" type="ORF">QWY81_09095</name>
</gene>
<accession>A0AAJ1QX12</accession>
<dbReference type="EMBL" id="JAUFQH010000006">
    <property type="protein sequence ID" value="MDN3619607.1"/>
    <property type="molecule type" value="Genomic_DNA"/>
</dbReference>
<organism evidence="1 2">
    <name type="scientific">Polaribacter sejongensis</name>
    <dbReference type="NCBI Taxonomy" id="985043"/>
    <lineage>
        <taxon>Bacteria</taxon>
        <taxon>Pseudomonadati</taxon>
        <taxon>Bacteroidota</taxon>
        <taxon>Flavobacteriia</taxon>
        <taxon>Flavobacteriales</taxon>
        <taxon>Flavobacteriaceae</taxon>
    </lineage>
</organism>
<dbReference type="RefSeq" id="WP_261973093.1">
    <property type="nucleotide sequence ID" value="NZ_CP103460.1"/>
</dbReference>
<reference evidence="1 2" key="1">
    <citation type="journal article" date="2014" name="Int. J. Syst. Evol. Microbiol.">
        <title>Complete genome sequence of Corynebacterium casei LMG S-19264T (=DSM 44701T), isolated from a smear-ripened cheese.</title>
        <authorList>
            <consortium name="US DOE Joint Genome Institute (JGI-PGF)"/>
            <person name="Walter F."/>
            <person name="Albersmeier A."/>
            <person name="Kalinowski J."/>
            <person name="Ruckert C."/>
        </authorList>
    </citation>
    <scope>NUCLEOTIDE SEQUENCE [LARGE SCALE GENOMIC DNA]</scope>
    <source>
        <strain evidence="1 2">CECT 8670</strain>
    </source>
</reference>